<keyword evidence="2" id="KW-1133">Transmembrane helix</keyword>
<keyword evidence="4" id="KW-1185">Reference proteome</keyword>
<evidence type="ECO:0000313" key="3">
    <source>
        <dbReference type="EMBL" id="MBG0565708.1"/>
    </source>
</evidence>
<evidence type="ECO:0000256" key="1">
    <source>
        <dbReference type="SAM" id="MobiDB-lite"/>
    </source>
</evidence>
<feature type="transmembrane region" description="Helical" evidence="2">
    <location>
        <begin position="73"/>
        <end position="93"/>
    </location>
</feature>
<feature type="region of interest" description="Disordered" evidence="1">
    <location>
        <begin position="1"/>
        <end position="25"/>
    </location>
</feature>
<name>A0A931FZH8_9ACTN</name>
<evidence type="ECO:0000256" key="2">
    <source>
        <dbReference type="SAM" id="Phobius"/>
    </source>
</evidence>
<proteinExistence type="predicted"/>
<dbReference type="Proteomes" id="UP000598146">
    <property type="component" value="Unassembled WGS sequence"/>
</dbReference>
<feature type="transmembrane region" description="Helical" evidence="2">
    <location>
        <begin position="105"/>
        <end position="133"/>
    </location>
</feature>
<dbReference type="AlphaFoldDB" id="A0A931FZH8"/>
<protein>
    <submittedName>
        <fullName evidence="3">Uncharacterized protein</fullName>
    </submittedName>
</protein>
<feature type="compositionally biased region" description="Pro residues" evidence="1">
    <location>
        <begin position="14"/>
        <end position="25"/>
    </location>
</feature>
<keyword evidence="2" id="KW-0812">Transmembrane</keyword>
<comment type="caution">
    <text evidence="3">The sequence shown here is derived from an EMBL/GenBank/DDBJ whole genome shotgun (WGS) entry which is preliminary data.</text>
</comment>
<dbReference type="EMBL" id="JADQTO010000016">
    <property type="protein sequence ID" value="MBG0565708.1"/>
    <property type="molecule type" value="Genomic_DNA"/>
</dbReference>
<gene>
    <name evidence="3" type="ORF">I4J89_30080</name>
</gene>
<organism evidence="3 4">
    <name type="scientific">Actinoplanes aureus</name>
    <dbReference type="NCBI Taxonomy" id="2792083"/>
    <lineage>
        <taxon>Bacteria</taxon>
        <taxon>Bacillati</taxon>
        <taxon>Actinomycetota</taxon>
        <taxon>Actinomycetes</taxon>
        <taxon>Micromonosporales</taxon>
        <taxon>Micromonosporaceae</taxon>
        <taxon>Actinoplanes</taxon>
    </lineage>
</organism>
<accession>A0A931FZH8</accession>
<sequence>MTVQTPQEPGHYPTAPPWASPPAPVPEAPAEQLYGGLVAPYGDPENKHGQLLVRFPEEVHVEGRPEAPSWRPVVVLTFFFSLLGVVSAMRRAGKARRYGRNRAPYWLAFVVTLLAGAAFWSVLAVNVALPAYLNLRESANTKNLQSGILDDGRIEKALAAEVSDAGCTPEGDRGGDGLRTYLCTFDLSEGGKTSLYVRADERGNWELSE</sequence>
<keyword evidence="2" id="KW-0472">Membrane</keyword>
<reference evidence="3" key="1">
    <citation type="submission" date="2020-11" db="EMBL/GenBank/DDBJ databases">
        <title>Isolation and identification of active actinomycetes.</title>
        <authorList>
            <person name="Sun X."/>
        </authorList>
    </citation>
    <scope>NUCLEOTIDE SEQUENCE</scope>
    <source>
        <strain evidence="3">NEAU-A11</strain>
    </source>
</reference>
<evidence type="ECO:0000313" key="4">
    <source>
        <dbReference type="Proteomes" id="UP000598146"/>
    </source>
</evidence>
<dbReference type="RefSeq" id="WP_196417483.1">
    <property type="nucleotide sequence ID" value="NZ_JADQTO010000016.1"/>
</dbReference>